<reference evidence="2" key="1">
    <citation type="submission" date="2016-10" db="EMBL/GenBank/DDBJ databases">
        <authorList>
            <person name="Varghese N."/>
            <person name="Submissions S."/>
        </authorList>
    </citation>
    <scope>NUCLEOTIDE SEQUENCE [LARGE SCALE GENOMIC DNA]</scope>
    <source>
        <strain evidence="2">S9</strain>
    </source>
</reference>
<protein>
    <submittedName>
        <fullName evidence="1">Spore coat protein JA</fullName>
    </submittedName>
</protein>
<dbReference type="EMBL" id="FOGT01000008">
    <property type="protein sequence ID" value="SES11093.1"/>
    <property type="molecule type" value="Genomic_DNA"/>
</dbReference>
<dbReference type="AlphaFoldDB" id="A0A1H9UQ06"/>
<keyword evidence="2" id="KW-1185">Reference proteome</keyword>
<dbReference type="STRING" id="1601833.SAMN05518684_10872"/>
<sequence>MAKFTLRKQYRPYVSPFDPCPSIRVKTYVTPPNLYVGFQPEKLPQFNAKQALFAGTLWKVFYDPYYGSEEKEKGGGQ</sequence>
<keyword evidence="1" id="KW-0946">Virion</keyword>
<keyword evidence="1" id="KW-0167">Capsid protein</keyword>
<accession>A0A1H9UQ06</accession>
<dbReference type="RefSeq" id="WP_093051879.1">
    <property type="nucleotide sequence ID" value="NZ_FOGT01000008.1"/>
</dbReference>
<proteinExistence type="predicted"/>
<gene>
    <name evidence="1" type="ORF">SAMN05518684_10872</name>
</gene>
<dbReference type="Proteomes" id="UP000198571">
    <property type="component" value="Unassembled WGS sequence"/>
</dbReference>
<dbReference type="OrthoDB" id="2376696at2"/>
<name>A0A1H9UQ06_9BACI</name>
<dbReference type="InterPro" id="IPR020256">
    <property type="entry name" value="Spore_coat_CotJA"/>
</dbReference>
<organism evidence="1 2">
    <name type="scientific">Salipaludibacillus aurantiacus</name>
    <dbReference type="NCBI Taxonomy" id="1601833"/>
    <lineage>
        <taxon>Bacteria</taxon>
        <taxon>Bacillati</taxon>
        <taxon>Bacillota</taxon>
        <taxon>Bacilli</taxon>
        <taxon>Bacillales</taxon>
        <taxon>Bacillaceae</taxon>
    </lineage>
</organism>
<evidence type="ECO:0000313" key="2">
    <source>
        <dbReference type="Proteomes" id="UP000198571"/>
    </source>
</evidence>
<evidence type="ECO:0000313" key="1">
    <source>
        <dbReference type="EMBL" id="SES11093.1"/>
    </source>
</evidence>
<dbReference type="Pfam" id="PF11007">
    <property type="entry name" value="CotJA"/>
    <property type="match status" value="1"/>
</dbReference>